<dbReference type="GO" id="GO:0005886">
    <property type="term" value="C:plasma membrane"/>
    <property type="evidence" value="ECO:0007669"/>
    <property type="project" value="TreeGrafter"/>
</dbReference>
<evidence type="ECO:0000256" key="2">
    <source>
        <dbReference type="ARBA" id="ARBA00022692"/>
    </source>
</evidence>
<feature type="transmembrane region" description="Helical" evidence="5">
    <location>
        <begin position="63"/>
        <end position="85"/>
    </location>
</feature>
<organism evidence="6 7">
    <name type="scientific">Candidatus Desulfatibia vada</name>
    <dbReference type="NCBI Taxonomy" id="2841696"/>
    <lineage>
        <taxon>Bacteria</taxon>
        <taxon>Pseudomonadati</taxon>
        <taxon>Thermodesulfobacteriota</taxon>
        <taxon>Desulfobacteria</taxon>
        <taxon>Desulfobacterales</taxon>
        <taxon>Desulfobacterales incertae sedis</taxon>
        <taxon>Candidatus Desulfatibia</taxon>
    </lineage>
</organism>
<dbReference type="Pfam" id="PF00146">
    <property type="entry name" value="NADHdh"/>
    <property type="match status" value="1"/>
</dbReference>
<feature type="transmembrane region" description="Helical" evidence="5">
    <location>
        <begin position="6"/>
        <end position="27"/>
    </location>
</feature>
<evidence type="ECO:0000256" key="5">
    <source>
        <dbReference type="SAM" id="Phobius"/>
    </source>
</evidence>
<gene>
    <name evidence="6" type="ORF">H8D96_08600</name>
</gene>
<evidence type="ECO:0000313" key="7">
    <source>
        <dbReference type="Proteomes" id="UP000605201"/>
    </source>
</evidence>
<dbReference type="InterPro" id="IPR052561">
    <property type="entry name" value="ComplexI_Subunit1"/>
</dbReference>
<feature type="transmembrane region" description="Helical" evidence="5">
    <location>
        <begin position="266"/>
        <end position="284"/>
    </location>
</feature>
<proteinExistence type="predicted"/>
<keyword evidence="4 5" id="KW-0472">Membrane</keyword>
<dbReference type="PANTHER" id="PTHR43359">
    <property type="entry name" value="FORMATE HYDROGENLYASE SUBUNIT 4"/>
    <property type="match status" value="1"/>
</dbReference>
<evidence type="ECO:0000256" key="3">
    <source>
        <dbReference type="ARBA" id="ARBA00022989"/>
    </source>
</evidence>
<feature type="transmembrane region" description="Helical" evidence="5">
    <location>
        <begin position="159"/>
        <end position="176"/>
    </location>
</feature>
<dbReference type="EMBL" id="JACNIG010000195">
    <property type="protein sequence ID" value="MBC8431967.1"/>
    <property type="molecule type" value="Genomic_DNA"/>
</dbReference>
<keyword evidence="2 5" id="KW-0812">Transmembrane</keyword>
<comment type="caution">
    <text evidence="6">The sequence shown here is derived from an EMBL/GenBank/DDBJ whole genome shotgun (WGS) entry which is preliminary data.</text>
</comment>
<feature type="transmembrane region" description="Helical" evidence="5">
    <location>
        <begin position="220"/>
        <end position="246"/>
    </location>
</feature>
<name>A0A8J6P2I1_9BACT</name>
<evidence type="ECO:0000256" key="1">
    <source>
        <dbReference type="ARBA" id="ARBA00004141"/>
    </source>
</evidence>
<accession>A0A8J6P2I1</accession>
<reference evidence="6 7" key="1">
    <citation type="submission" date="2020-08" db="EMBL/GenBank/DDBJ databases">
        <title>Bridging the membrane lipid divide: bacteria of the FCB group superphylum have the potential to synthesize archaeal ether lipids.</title>
        <authorList>
            <person name="Villanueva L."/>
            <person name="Von Meijenfeldt F.A.B."/>
            <person name="Westbye A.B."/>
            <person name="Yadav S."/>
            <person name="Hopmans E.C."/>
            <person name="Dutilh B.E."/>
            <person name="Sinninghe Damste J.S."/>
        </authorList>
    </citation>
    <scope>NUCLEOTIDE SEQUENCE [LARGE SCALE GENOMIC DNA]</scope>
    <source>
        <strain evidence="6">NIOZ-UU17</strain>
    </source>
</reference>
<dbReference type="InterPro" id="IPR001694">
    <property type="entry name" value="NADH_UbQ_OxRdtase_su1/FPO"/>
</dbReference>
<dbReference type="AlphaFoldDB" id="A0A8J6P2I1"/>
<feature type="transmembrane region" description="Helical" evidence="5">
    <location>
        <begin position="91"/>
        <end position="114"/>
    </location>
</feature>
<comment type="subcellular location">
    <subcellularLocation>
        <location evidence="1">Membrane</location>
        <topology evidence="1">Multi-pass membrane protein</topology>
    </subcellularLocation>
</comment>
<evidence type="ECO:0000256" key="4">
    <source>
        <dbReference type="ARBA" id="ARBA00023136"/>
    </source>
</evidence>
<protein>
    <submittedName>
        <fullName evidence="6">NADH-quinone oxidoreductase subunit H</fullName>
    </submittedName>
</protein>
<evidence type="ECO:0000313" key="6">
    <source>
        <dbReference type="EMBL" id="MBC8431967.1"/>
    </source>
</evidence>
<dbReference type="PANTHER" id="PTHR43359:SF1">
    <property type="entry name" value="FORMATE HYDROGENLYASE SUBUNIT 4-RELATED"/>
    <property type="match status" value="1"/>
</dbReference>
<feature type="transmembrane region" description="Helical" evidence="5">
    <location>
        <begin position="126"/>
        <end position="147"/>
    </location>
</feature>
<dbReference type="Proteomes" id="UP000605201">
    <property type="component" value="Unassembled WGS sequence"/>
</dbReference>
<keyword evidence="3 5" id="KW-1133">Transmembrane helix</keyword>
<sequence>MSNTQTILIIVTVVAGAPLVGGLVGGLDRILTARFQGRVGPPLLQPFYDVVKLLGKEMRVVNVWQAFCAYCYLAAATISVVLFALKSDLLLILFILAVGAIFLVVGALCSTSPWSQVGAHRELLQILSYEPMLVLVVVGIYIEIGSFKIRSVFAWQEPLLLKLPFLFVVLGYALTIKLRKSPFDLSTSHHGHQELVKGLLTDYSGPILALTEIAHWYETVLLLCLCSLFWATSWVGMVLIVIITYFLEIMIDNVTARMNWRWMLGYVWAMGLALSLVNLIWLSAR</sequence>